<dbReference type="RefSeq" id="XP_017991794.1">
    <property type="nucleotide sequence ID" value="XM_018138380.1"/>
</dbReference>
<dbReference type="GeneID" id="28730256"/>
<name>A0A0M9VP82_9BASI</name>
<accession>A0A0M9VP82</accession>
<evidence type="ECO:0000313" key="2">
    <source>
        <dbReference type="Proteomes" id="UP000037751"/>
    </source>
</evidence>
<sequence>MAGLEAKGADASRSNFCSSEELGYRASDKLECWEQDMGIVEEVGSVVIGGGICLAVGVEEYACSASRSALSASQSHSSITSSDHGSDNDGGAADTVAVGALTSVMLDKGRAGADEACDASTLRAGGNALDAGHGFTSTLSFSDIWAARSA</sequence>
<proteinExistence type="predicted"/>
<keyword evidence="2" id="KW-1185">Reference proteome</keyword>
<dbReference type="EMBL" id="LGAV01000004">
    <property type="protein sequence ID" value="KOS14162.1"/>
    <property type="molecule type" value="Genomic_DNA"/>
</dbReference>
<protein>
    <submittedName>
        <fullName evidence="1">Uncharacterized protein</fullName>
    </submittedName>
</protein>
<evidence type="ECO:0000313" key="1">
    <source>
        <dbReference type="EMBL" id="KOS14162.1"/>
    </source>
</evidence>
<gene>
    <name evidence="1" type="ORF">Malapachy_3921</name>
</gene>
<dbReference type="AlphaFoldDB" id="A0A0M9VP82"/>
<organism evidence="1 2">
    <name type="scientific">Malassezia pachydermatis</name>
    <dbReference type="NCBI Taxonomy" id="77020"/>
    <lineage>
        <taxon>Eukaryota</taxon>
        <taxon>Fungi</taxon>
        <taxon>Dikarya</taxon>
        <taxon>Basidiomycota</taxon>
        <taxon>Ustilaginomycotina</taxon>
        <taxon>Malasseziomycetes</taxon>
        <taxon>Malasseziales</taxon>
        <taxon>Malasseziaceae</taxon>
        <taxon>Malassezia</taxon>
    </lineage>
</organism>
<dbReference type="Proteomes" id="UP000037751">
    <property type="component" value="Unassembled WGS sequence"/>
</dbReference>
<comment type="caution">
    <text evidence="1">The sequence shown here is derived from an EMBL/GenBank/DDBJ whole genome shotgun (WGS) entry which is preliminary data.</text>
</comment>
<reference evidence="1 2" key="1">
    <citation type="submission" date="2015-07" db="EMBL/GenBank/DDBJ databases">
        <title>Draft Genome Sequence of Malassezia furfur CBS1878 and Malassezia pachydermatis CBS1879.</title>
        <authorList>
            <person name="Triana S."/>
            <person name="Ohm R."/>
            <person name="Gonzalez A."/>
            <person name="DeCock H."/>
            <person name="Restrepo S."/>
            <person name="Celis A."/>
        </authorList>
    </citation>
    <scope>NUCLEOTIDE SEQUENCE [LARGE SCALE GENOMIC DNA]</scope>
    <source>
        <strain evidence="1 2">CBS 1879</strain>
    </source>
</reference>
<dbReference type="VEuPathDB" id="FungiDB:Malapachy_3921"/>